<keyword evidence="2" id="KW-1185">Reference proteome</keyword>
<evidence type="ECO:0000313" key="2">
    <source>
        <dbReference type="Proteomes" id="UP000054217"/>
    </source>
</evidence>
<reference evidence="2" key="2">
    <citation type="submission" date="2015-01" db="EMBL/GenBank/DDBJ databases">
        <title>Evolutionary Origins and Diversification of the Mycorrhizal Mutualists.</title>
        <authorList>
            <consortium name="DOE Joint Genome Institute"/>
            <consortium name="Mycorrhizal Genomics Consortium"/>
            <person name="Kohler A."/>
            <person name="Kuo A."/>
            <person name="Nagy L.G."/>
            <person name="Floudas D."/>
            <person name="Copeland A."/>
            <person name="Barry K.W."/>
            <person name="Cichocki N."/>
            <person name="Veneault-Fourrey C."/>
            <person name="LaButti K."/>
            <person name="Lindquist E.A."/>
            <person name="Lipzen A."/>
            <person name="Lundell T."/>
            <person name="Morin E."/>
            <person name="Murat C."/>
            <person name="Riley R."/>
            <person name="Ohm R."/>
            <person name="Sun H."/>
            <person name="Tunlid A."/>
            <person name="Henrissat B."/>
            <person name="Grigoriev I.V."/>
            <person name="Hibbett D.S."/>
            <person name="Martin F."/>
        </authorList>
    </citation>
    <scope>NUCLEOTIDE SEQUENCE [LARGE SCALE GENOMIC DNA]</scope>
    <source>
        <strain evidence="2">Marx 270</strain>
    </source>
</reference>
<protein>
    <submittedName>
        <fullName evidence="1">Uncharacterized protein</fullName>
    </submittedName>
</protein>
<dbReference type="AlphaFoldDB" id="A0A0C3JRP2"/>
<sequence length="70" mass="7746">MAKTTNNQILRLFLSTKLALTKQIGLTEGFGCWETMACVAGQVSPRPRSGSRDIISMRCRLICGPIFQKT</sequence>
<name>A0A0C3JRP2_PISTI</name>
<proteinExistence type="predicted"/>
<reference evidence="1 2" key="1">
    <citation type="submission" date="2014-04" db="EMBL/GenBank/DDBJ databases">
        <authorList>
            <consortium name="DOE Joint Genome Institute"/>
            <person name="Kuo A."/>
            <person name="Kohler A."/>
            <person name="Costa M.D."/>
            <person name="Nagy L.G."/>
            <person name="Floudas D."/>
            <person name="Copeland A."/>
            <person name="Barry K.W."/>
            <person name="Cichocki N."/>
            <person name="Veneault-Fourrey C."/>
            <person name="LaButti K."/>
            <person name="Lindquist E.A."/>
            <person name="Lipzen A."/>
            <person name="Lundell T."/>
            <person name="Morin E."/>
            <person name="Murat C."/>
            <person name="Sun H."/>
            <person name="Tunlid A."/>
            <person name="Henrissat B."/>
            <person name="Grigoriev I.V."/>
            <person name="Hibbett D.S."/>
            <person name="Martin F."/>
            <person name="Nordberg H.P."/>
            <person name="Cantor M.N."/>
            <person name="Hua S.X."/>
        </authorList>
    </citation>
    <scope>NUCLEOTIDE SEQUENCE [LARGE SCALE GENOMIC DNA]</scope>
    <source>
        <strain evidence="1 2">Marx 270</strain>
    </source>
</reference>
<dbReference type="InParanoid" id="A0A0C3JRP2"/>
<evidence type="ECO:0000313" key="1">
    <source>
        <dbReference type="EMBL" id="KIO00152.1"/>
    </source>
</evidence>
<dbReference type="Proteomes" id="UP000054217">
    <property type="component" value="Unassembled WGS sequence"/>
</dbReference>
<dbReference type="EMBL" id="KN831998">
    <property type="protein sequence ID" value="KIO00152.1"/>
    <property type="molecule type" value="Genomic_DNA"/>
</dbReference>
<accession>A0A0C3JRP2</accession>
<dbReference type="HOGENOM" id="CLU_2758841_0_0_1"/>
<organism evidence="1 2">
    <name type="scientific">Pisolithus tinctorius Marx 270</name>
    <dbReference type="NCBI Taxonomy" id="870435"/>
    <lineage>
        <taxon>Eukaryota</taxon>
        <taxon>Fungi</taxon>
        <taxon>Dikarya</taxon>
        <taxon>Basidiomycota</taxon>
        <taxon>Agaricomycotina</taxon>
        <taxon>Agaricomycetes</taxon>
        <taxon>Agaricomycetidae</taxon>
        <taxon>Boletales</taxon>
        <taxon>Sclerodermatineae</taxon>
        <taxon>Pisolithaceae</taxon>
        <taxon>Pisolithus</taxon>
    </lineage>
</organism>
<gene>
    <name evidence="1" type="ORF">M404DRAFT_1004081</name>
</gene>